<reference evidence="11" key="2">
    <citation type="submission" date="2025-08" db="UniProtKB">
        <authorList>
            <consortium name="Ensembl"/>
        </authorList>
    </citation>
    <scope>IDENTIFICATION</scope>
</reference>
<comment type="subcellular location">
    <subcellularLocation>
        <location evidence="1">Cytoplasm</location>
        <location evidence="1">Cytosol</location>
    </subcellularLocation>
    <subcellularLocation>
        <location evidence="2">Nucleus</location>
        <location evidence="2">Nucleoplasm</location>
    </subcellularLocation>
</comment>
<evidence type="ECO:0000256" key="2">
    <source>
        <dbReference type="ARBA" id="ARBA00004642"/>
    </source>
</evidence>
<dbReference type="FunFam" id="2.60.40.790:FF:000022">
    <property type="entry name" value="Protein SHQ1 homolog"/>
    <property type="match status" value="1"/>
</dbReference>
<dbReference type="GeneTree" id="ENSGT00390000007605"/>
<feature type="compositionally biased region" description="Acidic residues" evidence="9">
    <location>
        <begin position="355"/>
        <end position="365"/>
    </location>
</feature>
<evidence type="ECO:0000256" key="9">
    <source>
        <dbReference type="SAM" id="MobiDB-lite"/>
    </source>
</evidence>
<keyword evidence="5" id="KW-0963">Cytoplasm</keyword>
<protein>
    <recommendedName>
        <fullName evidence="4">Protein SHQ1 homolog</fullName>
    </recommendedName>
</protein>
<dbReference type="GO" id="GO:0051082">
    <property type="term" value="F:unfolded protein binding"/>
    <property type="evidence" value="ECO:0007669"/>
    <property type="project" value="TreeGrafter"/>
</dbReference>
<dbReference type="PANTHER" id="PTHR12967:SF0">
    <property type="entry name" value="PROTEIN SHQ1 HOMOLOG"/>
    <property type="match status" value="1"/>
</dbReference>
<reference evidence="11" key="3">
    <citation type="submission" date="2025-09" db="UniProtKB">
        <authorList>
            <consortium name="Ensembl"/>
        </authorList>
    </citation>
    <scope>IDENTIFICATION</scope>
</reference>
<dbReference type="InterPro" id="IPR007052">
    <property type="entry name" value="CS_dom"/>
</dbReference>
<dbReference type="SUPFAM" id="SSF49764">
    <property type="entry name" value="HSP20-like chaperones"/>
    <property type="match status" value="1"/>
</dbReference>
<gene>
    <name evidence="11" type="primary">Shq1</name>
</gene>
<accession>A0A8C8SYX8</accession>
<evidence type="ECO:0000256" key="3">
    <source>
        <dbReference type="ARBA" id="ARBA00005607"/>
    </source>
</evidence>
<keyword evidence="6" id="KW-0539">Nucleus</keyword>
<dbReference type="Pfam" id="PF04925">
    <property type="entry name" value="SHQ1"/>
    <property type="match status" value="1"/>
</dbReference>
<name>A0A8C8SYX8_PERMB</name>
<comment type="subunit">
    <text evidence="8">Directly interacts with DKC1 alone, but not in the context of the core trimer composed of DKC1, NOP10 and NHP2, nor in the presence of NAF1. Does not interact with NAF1.</text>
</comment>
<dbReference type="GO" id="GO:0005654">
    <property type="term" value="C:nucleoplasm"/>
    <property type="evidence" value="ECO:0007669"/>
    <property type="project" value="UniProtKB-SubCell"/>
</dbReference>
<dbReference type="PROSITE" id="PS51203">
    <property type="entry name" value="CS"/>
    <property type="match status" value="1"/>
</dbReference>
<dbReference type="InterPro" id="IPR007009">
    <property type="entry name" value="Shq1_C"/>
</dbReference>
<feature type="compositionally biased region" description="Basic and acidic residues" evidence="9">
    <location>
        <begin position="450"/>
        <end position="459"/>
    </location>
</feature>
<evidence type="ECO:0000256" key="7">
    <source>
        <dbReference type="ARBA" id="ARBA00056843"/>
    </source>
</evidence>
<dbReference type="Ensembl" id="ENSPEMT00000000361.2">
    <property type="protein sequence ID" value="ENSPEMP00000000359.2"/>
    <property type="gene ID" value="ENSPEMG00000000251.2"/>
</dbReference>
<proteinExistence type="inferred from homology"/>
<dbReference type="Proteomes" id="UP000694547">
    <property type="component" value="Chromosome 3"/>
</dbReference>
<dbReference type="InterPro" id="IPR039742">
    <property type="entry name" value="Shq1"/>
</dbReference>
<dbReference type="Gene3D" id="2.60.40.790">
    <property type="match status" value="1"/>
</dbReference>
<evidence type="ECO:0000256" key="1">
    <source>
        <dbReference type="ARBA" id="ARBA00004514"/>
    </source>
</evidence>
<organism evidence="11 12">
    <name type="scientific">Peromyscus maniculatus bairdii</name>
    <name type="common">Prairie deer mouse</name>
    <dbReference type="NCBI Taxonomy" id="230844"/>
    <lineage>
        <taxon>Eukaryota</taxon>
        <taxon>Metazoa</taxon>
        <taxon>Chordata</taxon>
        <taxon>Craniata</taxon>
        <taxon>Vertebrata</taxon>
        <taxon>Euteleostomi</taxon>
        <taxon>Mammalia</taxon>
        <taxon>Eutheria</taxon>
        <taxon>Euarchontoglires</taxon>
        <taxon>Glires</taxon>
        <taxon>Rodentia</taxon>
        <taxon>Myomorpha</taxon>
        <taxon>Muroidea</taxon>
        <taxon>Cricetidae</taxon>
        <taxon>Neotominae</taxon>
        <taxon>Peromyscus</taxon>
    </lineage>
</organism>
<feature type="region of interest" description="Disordered" evidence="9">
    <location>
        <begin position="324"/>
        <end position="371"/>
    </location>
</feature>
<sequence>MLTPAFELSQDRDFLTVAIRVPHARVSEFDVYFEGVDFKFYAKPYFLRLTLPGRIVENGGEQGSYDADKGIFTIRLPKETPGQHFEGLNMLTALLAPRKSRSAKPLVEEIGASGVSEEGADDEDSDFDWEIEQTPYEEVSESALQSQCHYGFGNLRAGVVQRLQDELSEVIDIKDPDFTPLTERRQKRLAAELAKFDPDHYLADFFEDEAVEQILKYNPWWNDAHAEMMASLGKSQEHGDNAALGKSAVLKCLLDVHKIFQENDPAYILNDLYISDYCVWIQKAKSKKLAALAEALKAVSLSKAQLGLELEELETAALLVQEEETAREAAQCGPTQRVPGSSPEASDSDSTSSSDTEDSASEPEELVGTQPLLLTPLQDPLLEEDSALLTQESGLCRNMASQGCEVSQGQTLASTRAPLIEEVGEELRTILQVSTPPGVNAGSHSSMQDGEERGQVPRD</sequence>
<evidence type="ECO:0000256" key="8">
    <source>
        <dbReference type="ARBA" id="ARBA00062064"/>
    </source>
</evidence>
<feature type="compositionally biased region" description="Polar residues" evidence="9">
    <location>
        <begin position="435"/>
        <end position="448"/>
    </location>
</feature>
<dbReference type="AlphaFoldDB" id="A0A8C8SYX8"/>
<evidence type="ECO:0000256" key="6">
    <source>
        <dbReference type="ARBA" id="ARBA00023242"/>
    </source>
</evidence>
<comment type="function">
    <text evidence="7">Required for the quantitative accumulation of H/ACA ribonucleoproteins (RNPs), including telomerase, probably through the stabilization of DKC1, from the time of its synthesis until its association with NOP10, NHP2, and NAF1 at the nascent H/ACA RNA.</text>
</comment>
<reference evidence="11 12" key="1">
    <citation type="submission" date="2018-10" db="EMBL/GenBank/DDBJ databases">
        <title>Improved assembly of the deer mouse Peromyscus maniculatus genome.</title>
        <authorList>
            <person name="Lassance J.-M."/>
            <person name="Hoekstra H.E."/>
        </authorList>
    </citation>
    <scope>NUCLEOTIDE SEQUENCE [LARGE SCALE GENOMIC DNA]</scope>
</reference>
<dbReference type="Pfam" id="PF21413">
    <property type="entry name" value="SHQ1-like_CS"/>
    <property type="match status" value="1"/>
</dbReference>
<evidence type="ECO:0000313" key="12">
    <source>
        <dbReference type="Proteomes" id="UP000694547"/>
    </source>
</evidence>
<evidence type="ECO:0000259" key="10">
    <source>
        <dbReference type="PROSITE" id="PS51203"/>
    </source>
</evidence>
<dbReference type="InterPro" id="IPR008978">
    <property type="entry name" value="HSP20-like_chaperone"/>
</dbReference>
<dbReference type="GO" id="GO:0000493">
    <property type="term" value="P:box H/ACA snoRNP assembly"/>
    <property type="evidence" value="ECO:0007669"/>
    <property type="project" value="InterPro"/>
</dbReference>
<dbReference type="PANTHER" id="PTHR12967">
    <property type="entry name" value="PROTEIN SHQ1 HOMOLOG"/>
    <property type="match status" value="1"/>
</dbReference>
<feature type="compositionally biased region" description="Low complexity" evidence="9">
    <location>
        <begin position="341"/>
        <end position="354"/>
    </location>
</feature>
<evidence type="ECO:0000313" key="11">
    <source>
        <dbReference type="Ensembl" id="ENSPEMP00000000359.2"/>
    </source>
</evidence>
<feature type="domain" description="CS" evidence="10">
    <location>
        <begin position="1"/>
        <end position="89"/>
    </location>
</feature>
<evidence type="ECO:0000256" key="4">
    <source>
        <dbReference type="ARBA" id="ARBA00013750"/>
    </source>
</evidence>
<feature type="region of interest" description="Disordered" evidence="9">
    <location>
        <begin position="435"/>
        <end position="459"/>
    </location>
</feature>
<dbReference type="GO" id="GO:0005829">
    <property type="term" value="C:cytosol"/>
    <property type="evidence" value="ECO:0007669"/>
    <property type="project" value="UniProtKB-SubCell"/>
</dbReference>
<comment type="similarity">
    <text evidence="3">Belongs to the SHQ1 family.</text>
</comment>
<evidence type="ECO:0000256" key="5">
    <source>
        <dbReference type="ARBA" id="ARBA00022490"/>
    </source>
</evidence>
<dbReference type="InterPro" id="IPR048696">
    <property type="entry name" value="SHQ1-like_CS"/>
</dbReference>
<keyword evidence="12" id="KW-1185">Reference proteome</keyword>